<feature type="non-terminal residue" evidence="1">
    <location>
        <position position="88"/>
    </location>
</feature>
<dbReference type="EMBL" id="JBFBMH010000060">
    <property type="protein sequence ID" value="MEW1976769.1"/>
    <property type="molecule type" value="Genomic_DNA"/>
</dbReference>
<protein>
    <submittedName>
        <fullName evidence="1">Uncharacterized protein</fullName>
    </submittedName>
</protein>
<dbReference type="RefSeq" id="WP_366233575.1">
    <property type="nucleotide sequence ID" value="NZ_JBFBMH010000060.1"/>
</dbReference>
<sequence length="88" mass="9378">MMTPTPAHSADPAATIEIADRDRDWQATTDEAVARIDNAVMTISARAGTADEAATRRHITEQLTAALTVLEQLAERLAAPATGDDEHP</sequence>
<proteinExistence type="predicted"/>
<comment type="caution">
    <text evidence="1">The sequence shown here is derived from an EMBL/GenBank/DDBJ whole genome shotgun (WGS) entry which is preliminary data.</text>
</comment>
<evidence type="ECO:0000313" key="2">
    <source>
        <dbReference type="Proteomes" id="UP001553715"/>
    </source>
</evidence>
<accession>A0ABV3LLJ6</accession>
<gene>
    <name evidence="1" type="ORF">AB0301_17110</name>
</gene>
<evidence type="ECO:0000313" key="1">
    <source>
        <dbReference type="EMBL" id="MEW1976769.1"/>
    </source>
</evidence>
<reference evidence="1 2" key="1">
    <citation type="submission" date="2024-06" db="EMBL/GenBank/DDBJ databases">
        <title>The Natural Products Discovery Center: Release of the First 8490 Sequenced Strains for Exploring Actinobacteria Biosynthetic Diversity.</title>
        <authorList>
            <person name="Kalkreuter E."/>
            <person name="Kautsar S.A."/>
            <person name="Yang D."/>
            <person name="Bader C.D."/>
            <person name="Teijaro C.N."/>
            <person name="Fluegel L."/>
            <person name="Davis C.M."/>
            <person name="Simpson J.R."/>
            <person name="Lauterbach L."/>
            <person name="Steele A.D."/>
            <person name="Gui C."/>
            <person name="Meng S."/>
            <person name="Li G."/>
            <person name="Viehrig K."/>
            <person name="Ye F."/>
            <person name="Su P."/>
            <person name="Kiefer A.F."/>
            <person name="Nichols A."/>
            <person name="Cepeda A.J."/>
            <person name="Yan W."/>
            <person name="Fan B."/>
            <person name="Jiang Y."/>
            <person name="Adhikari A."/>
            <person name="Zheng C.-J."/>
            <person name="Schuster L."/>
            <person name="Cowan T.M."/>
            <person name="Smanski M.J."/>
            <person name="Chevrette M.G."/>
            <person name="De Carvalho L.P.S."/>
            <person name="Shen B."/>
        </authorList>
    </citation>
    <scope>NUCLEOTIDE SEQUENCE [LARGE SCALE GENOMIC DNA]</scope>
    <source>
        <strain evidence="1 2">NPDC077434</strain>
    </source>
</reference>
<dbReference type="Proteomes" id="UP001553715">
    <property type="component" value="Unassembled WGS sequence"/>
</dbReference>
<name>A0ABV3LLJ6_9MICO</name>
<keyword evidence="2" id="KW-1185">Reference proteome</keyword>
<organism evidence="1 2">
    <name type="scientific">Microbacterium profundi</name>
    <dbReference type="NCBI Taxonomy" id="450380"/>
    <lineage>
        <taxon>Bacteria</taxon>
        <taxon>Bacillati</taxon>
        <taxon>Actinomycetota</taxon>
        <taxon>Actinomycetes</taxon>
        <taxon>Micrococcales</taxon>
        <taxon>Microbacteriaceae</taxon>
        <taxon>Microbacterium</taxon>
    </lineage>
</organism>